<evidence type="ECO:0000313" key="3">
    <source>
        <dbReference type="Proteomes" id="UP000299102"/>
    </source>
</evidence>
<dbReference type="EMBL" id="BGZK01002614">
    <property type="protein sequence ID" value="GBP95321.1"/>
    <property type="molecule type" value="Genomic_DNA"/>
</dbReference>
<sequence length="207" mass="22429">MSLLPMSFRLESKETTSLCLGEHFKPSVPDDIIRFLRMIIGSTHPNHSSVIQTHCSDTANTEAMIPAYSVSAIRLAFDDISTVLPVANRLAALLIPFLVNLLNNLNNLSNIVQNLTPALLPYFRCTLPLLYATLTDLASVLFLYISVLISLFRTNVLAAPGVLTGLVTQILNLVTGLLGSLTDDSGLIGSLVKSITNVVVQLENILI</sequence>
<name>A0A4C2A2Y8_EUMVA</name>
<gene>
    <name evidence="2" type="ORF">EVAR_100291_1</name>
</gene>
<keyword evidence="3" id="KW-1185">Reference proteome</keyword>
<keyword evidence="1" id="KW-0472">Membrane</keyword>
<evidence type="ECO:0000313" key="2">
    <source>
        <dbReference type="EMBL" id="GBP95321.1"/>
    </source>
</evidence>
<accession>A0A4C2A2Y8</accession>
<reference evidence="2 3" key="1">
    <citation type="journal article" date="2019" name="Commun. Biol.">
        <title>The bagworm genome reveals a unique fibroin gene that provides high tensile strength.</title>
        <authorList>
            <person name="Kono N."/>
            <person name="Nakamura H."/>
            <person name="Ohtoshi R."/>
            <person name="Tomita M."/>
            <person name="Numata K."/>
            <person name="Arakawa K."/>
        </authorList>
    </citation>
    <scope>NUCLEOTIDE SEQUENCE [LARGE SCALE GENOMIC DNA]</scope>
</reference>
<dbReference type="Proteomes" id="UP000299102">
    <property type="component" value="Unassembled WGS sequence"/>
</dbReference>
<proteinExistence type="predicted"/>
<organism evidence="2 3">
    <name type="scientific">Eumeta variegata</name>
    <name type="common">Bagworm moth</name>
    <name type="synonym">Eumeta japonica</name>
    <dbReference type="NCBI Taxonomy" id="151549"/>
    <lineage>
        <taxon>Eukaryota</taxon>
        <taxon>Metazoa</taxon>
        <taxon>Ecdysozoa</taxon>
        <taxon>Arthropoda</taxon>
        <taxon>Hexapoda</taxon>
        <taxon>Insecta</taxon>
        <taxon>Pterygota</taxon>
        <taxon>Neoptera</taxon>
        <taxon>Endopterygota</taxon>
        <taxon>Lepidoptera</taxon>
        <taxon>Glossata</taxon>
        <taxon>Ditrysia</taxon>
        <taxon>Tineoidea</taxon>
        <taxon>Psychidae</taxon>
        <taxon>Oiketicinae</taxon>
        <taxon>Eumeta</taxon>
    </lineage>
</organism>
<dbReference type="AlphaFoldDB" id="A0A4C2A2Y8"/>
<feature type="transmembrane region" description="Helical" evidence="1">
    <location>
        <begin position="158"/>
        <end position="181"/>
    </location>
</feature>
<evidence type="ECO:0000256" key="1">
    <source>
        <dbReference type="SAM" id="Phobius"/>
    </source>
</evidence>
<feature type="transmembrane region" description="Helical" evidence="1">
    <location>
        <begin position="129"/>
        <end position="152"/>
    </location>
</feature>
<protein>
    <submittedName>
        <fullName evidence="2">Uncharacterized protein</fullName>
    </submittedName>
</protein>
<keyword evidence="1" id="KW-1133">Transmembrane helix</keyword>
<keyword evidence="1" id="KW-0812">Transmembrane</keyword>
<comment type="caution">
    <text evidence="2">The sequence shown here is derived from an EMBL/GenBank/DDBJ whole genome shotgun (WGS) entry which is preliminary data.</text>
</comment>
<dbReference type="OrthoDB" id="7470698at2759"/>